<dbReference type="GeneID" id="115886925"/>
<name>A0A6J2YFK2_SITOR</name>
<proteinExistence type="predicted"/>
<gene>
    <name evidence="2" type="primary">LOC115886925</name>
</gene>
<evidence type="ECO:0000313" key="1">
    <source>
        <dbReference type="Proteomes" id="UP000504635"/>
    </source>
</evidence>
<dbReference type="AlphaFoldDB" id="A0A6J2YFK2"/>
<dbReference type="InParanoid" id="A0A6J2YFK2"/>
<dbReference type="PANTHER" id="PTHR31649">
    <property type="entry name" value="AGAP009604-PA"/>
    <property type="match status" value="1"/>
</dbReference>
<organism evidence="1 2">
    <name type="scientific">Sitophilus oryzae</name>
    <name type="common">Rice weevil</name>
    <name type="synonym">Curculio oryzae</name>
    <dbReference type="NCBI Taxonomy" id="7048"/>
    <lineage>
        <taxon>Eukaryota</taxon>
        <taxon>Metazoa</taxon>
        <taxon>Ecdysozoa</taxon>
        <taxon>Arthropoda</taxon>
        <taxon>Hexapoda</taxon>
        <taxon>Insecta</taxon>
        <taxon>Pterygota</taxon>
        <taxon>Neoptera</taxon>
        <taxon>Endopterygota</taxon>
        <taxon>Coleoptera</taxon>
        <taxon>Polyphaga</taxon>
        <taxon>Cucujiformia</taxon>
        <taxon>Curculionidae</taxon>
        <taxon>Dryophthorinae</taxon>
        <taxon>Sitophilus</taxon>
    </lineage>
</organism>
<dbReference type="KEGG" id="soy:115886925"/>
<evidence type="ECO:0000313" key="2">
    <source>
        <dbReference type="RefSeq" id="XP_030762111.1"/>
    </source>
</evidence>
<sequence>MAKQNINFDYFWRDYNEILPDDAYPVGVDTLLYTDVDVGLASVEEIPGVYPTAIRPGKTVVVPIDRRREASKFKQILLYTGSKQPERLKWMTSGAALLSSIPKSNHLILAGIEGRNRLYIGRQRDQGEIVIGKILTDDVNNVLMWYANDHTEASVSTYEILTYDTSVNVDFDIK</sequence>
<keyword evidence="1" id="KW-1185">Reference proteome</keyword>
<dbReference type="PANTHER" id="PTHR31649:SF10">
    <property type="entry name" value="IP19903P-RELATED"/>
    <property type="match status" value="1"/>
</dbReference>
<dbReference type="Proteomes" id="UP000504635">
    <property type="component" value="Unplaced"/>
</dbReference>
<accession>A0A6J2YFK2</accession>
<dbReference type="OrthoDB" id="6692098at2759"/>
<dbReference type="RefSeq" id="XP_030762111.1">
    <property type="nucleotide sequence ID" value="XM_030906251.1"/>
</dbReference>
<reference evidence="2" key="1">
    <citation type="submission" date="2025-08" db="UniProtKB">
        <authorList>
            <consortium name="RefSeq"/>
        </authorList>
    </citation>
    <scope>IDENTIFICATION</scope>
    <source>
        <tissue evidence="2">Gonads</tissue>
    </source>
</reference>
<protein>
    <submittedName>
        <fullName evidence="2">Uncharacterized protein LOC115886925 isoform X1</fullName>
    </submittedName>
</protein>